<organism evidence="2 3">
    <name type="scientific">Anaerorhabdus furcosa</name>
    <dbReference type="NCBI Taxonomy" id="118967"/>
    <lineage>
        <taxon>Bacteria</taxon>
        <taxon>Bacillati</taxon>
        <taxon>Bacillota</taxon>
        <taxon>Erysipelotrichia</taxon>
        <taxon>Erysipelotrichales</taxon>
        <taxon>Erysipelotrichaceae</taxon>
        <taxon>Anaerorhabdus</taxon>
    </lineage>
</organism>
<evidence type="ECO:0000256" key="1">
    <source>
        <dbReference type="SAM" id="Phobius"/>
    </source>
</evidence>
<name>A0A1T4K0H7_9FIRM</name>
<dbReference type="AlphaFoldDB" id="A0A1T4K0H7"/>
<evidence type="ECO:0000313" key="2">
    <source>
        <dbReference type="EMBL" id="SJZ35869.1"/>
    </source>
</evidence>
<protein>
    <submittedName>
        <fullName evidence="2">Uncharacterized protein</fullName>
    </submittedName>
</protein>
<sequence length="304" mass="34813">MKDLMMLYGVTLGIRNTVKQKLFFLEETIEMLKKRKIEYKVVSKKVMNKKINNLYIGNINNAKTIIACAYDTPRKTMMMNNKYFPFNSKKNVFYLTCDLIFRMIVLAILLFVSYLLYSNLLSQYFGYTLSIGLLFACVIVSFLLVKENPNKVNFNLNSASLALALSLVEDRNIAIALVDYGTESIDGFKLLKETVNINQTVVILDSLAAGQQLVCAHKEDVDCSMFIKSKLNFFEKIYANEPNNRLGLYEKSILIASGQIVNKQFEVKNTKSKKDHEIDMVRLEKLRNLLEHYVGGNNEIIVSK</sequence>
<keyword evidence="1" id="KW-1133">Transmembrane helix</keyword>
<feature type="transmembrane region" description="Helical" evidence="1">
    <location>
        <begin position="92"/>
        <end position="118"/>
    </location>
</feature>
<dbReference type="STRING" id="118967.SAMN02745191_0212"/>
<gene>
    <name evidence="2" type="ORF">SAMN02745191_0212</name>
</gene>
<accession>A0A1T4K0H7</accession>
<reference evidence="3" key="1">
    <citation type="submission" date="2017-02" db="EMBL/GenBank/DDBJ databases">
        <authorList>
            <person name="Varghese N."/>
            <person name="Submissions S."/>
        </authorList>
    </citation>
    <scope>NUCLEOTIDE SEQUENCE [LARGE SCALE GENOMIC DNA]</scope>
    <source>
        <strain evidence="3">ATCC 25662</strain>
    </source>
</reference>
<keyword evidence="1" id="KW-0472">Membrane</keyword>
<dbReference type="RefSeq" id="WP_078710672.1">
    <property type="nucleotide sequence ID" value="NZ_FUWY01000001.1"/>
</dbReference>
<keyword evidence="3" id="KW-1185">Reference proteome</keyword>
<feature type="transmembrane region" description="Helical" evidence="1">
    <location>
        <begin position="124"/>
        <end position="145"/>
    </location>
</feature>
<dbReference type="EMBL" id="FUWY01000001">
    <property type="protein sequence ID" value="SJZ35869.1"/>
    <property type="molecule type" value="Genomic_DNA"/>
</dbReference>
<proteinExistence type="predicted"/>
<dbReference type="Proteomes" id="UP000243297">
    <property type="component" value="Unassembled WGS sequence"/>
</dbReference>
<evidence type="ECO:0000313" key="3">
    <source>
        <dbReference type="Proteomes" id="UP000243297"/>
    </source>
</evidence>
<keyword evidence="1" id="KW-0812">Transmembrane</keyword>